<evidence type="ECO:0000313" key="1">
    <source>
        <dbReference type="EMBL" id="KAI1721895.1"/>
    </source>
</evidence>
<name>A0AAD4R4B0_9BILA</name>
<organism evidence="1 2">
    <name type="scientific">Ditylenchus destructor</name>
    <dbReference type="NCBI Taxonomy" id="166010"/>
    <lineage>
        <taxon>Eukaryota</taxon>
        <taxon>Metazoa</taxon>
        <taxon>Ecdysozoa</taxon>
        <taxon>Nematoda</taxon>
        <taxon>Chromadorea</taxon>
        <taxon>Rhabditida</taxon>
        <taxon>Tylenchina</taxon>
        <taxon>Tylenchomorpha</taxon>
        <taxon>Sphaerularioidea</taxon>
        <taxon>Anguinidae</taxon>
        <taxon>Anguininae</taxon>
        <taxon>Ditylenchus</taxon>
    </lineage>
</organism>
<gene>
    <name evidence="1" type="ORF">DdX_04182</name>
</gene>
<dbReference type="AlphaFoldDB" id="A0AAD4R4B0"/>
<dbReference type="EMBL" id="JAKKPZ010000004">
    <property type="protein sequence ID" value="KAI1721895.1"/>
    <property type="molecule type" value="Genomic_DNA"/>
</dbReference>
<comment type="caution">
    <text evidence="1">The sequence shown here is derived from an EMBL/GenBank/DDBJ whole genome shotgun (WGS) entry which is preliminary data.</text>
</comment>
<keyword evidence="2" id="KW-1185">Reference proteome</keyword>
<reference evidence="1" key="1">
    <citation type="submission" date="2022-01" db="EMBL/GenBank/DDBJ databases">
        <title>Genome Sequence Resource for Two Populations of Ditylenchus destructor, the Migratory Endoparasitic Phytonematode.</title>
        <authorList>
            <person name="Zhang H."/>
            <person name="Lin R."/>
            <person name="Xie B."/>
        </authorList>
    </citation>
    <scope>NUCLEOTIDE SEQUENCE</scope>
    <source>
        <strain evidence="1">BazhouSP</strain>
    </source>
</reference>
<evidence type="ECO:0008006" key="3">
    <source>
        <dbReference type="Google" id="ProtNLM"/>
    </source>
</evidence>
<dbReference type="Proteomes" id="UP001201812">
    <property type="component" value="Unassembled WGS sequence"/>
</dbReference>
<sequence length="293" mass="34412">MIPPDYVIAEPLFTDLVRTVLNFLDRRQLLHLSAISHRCCYLIEYEFDDAETPYFILDCLCGESQRKLNAAVVYSRVTLANAPLDLWEELATCRFIRFNHIGFSWDYLEANMDSVKSISHLWTDKKLCVSSFDSIELNTSLMQLVLTCRELTLTGISVLIWLPRILANSNLDRIALYDSNNINARNGAIDYLPVREIVKYLFHSANTRKHREFCLYNVLDPEIIDELIGTIEQKFLNSTQPLSFTLKWFMRIQDWWILHMPICHNRQTKQQLCYAGKVSQYVLNRYIVKIWTR</sequence>
<accession>A0AAD4R4B0</accession>
<evidence type="ECO:0000313" key="2">
    <source>
        <dbReference type="Proteomes" id="UP001201812"/>
    </source>
</evidence>
<protein>
    <recommendedName>
        <fullName evidence="3">F-box domain-containing protein</fullName>
    </recommendedName>
</protein>
<proteinExistence type="predicted"/>